<evidence type="ECO:0000259" key="6">
    <source>
        <dbReference type="Pfam" id="PF00155"/>
    </source>
</evidence>
<accession>A0ABR3ZBE2</accession>
<dbReference type="PANTHER" id="PTHR46383">
    <property type="entry name" value="ASPARTATE AMINOTRANSFERASE"/>
    <property type="match status" value="1"/>
</dbReference>
<dbReference type="InterPro" id="IPR015422">
    <property type="entry name" value="PyrdxlP-dep_Trfase_small"/>
</dbReference>
<proteinExistence type="inferred from homology"/>
<name>A0ABR3ZBE2_9PEZI</name>
<comment type="caution">
    <text evidence="7">The sequence shown here is derived from an EMBL/GenBank/DDBJ whole genome shotgun (WGS) entry which is preliminary data.</text>
</comment>
<dbReference type="Proteomes" id="UP001583186">
    <property type="component" value="Unassembled WGS sequence"/>
</dbReference>
<comment type="similarity">
    <text evidence="2">Belongs to the class-I pyridoxal-phosphate-dependent aminotransferase family.</text>
</comment>
<evidence type="ECO:0000256" key="3">
    <source>
        <dbReference type="ARBA" id="ARBA00022576"/>
    </source>
</evidence>
<feature type="domain" description="Aminotransferase class I/classII large" evidence="6">
    <location>
        <begin position="45"/>
        <end position="406"/>
    </location>
</feature>
<evidence type="ECO:0000256" key="2">
    <source>
        <dbReference type="ARBA" id="ARBA00007441"/>
    </source>
</evidence>
<dbReference type="Gene3D" id="3.40.640.10">
    <property type="entry name" value="Type I PLP-dependent aspartate aminotransferase-like (Major domain)"/>
    <property type="match status" value="1"/>
</dbReference>
<evidence type="ECO:0000256" key="4">
    <source>
        <dbReference type="ARBA" id="ARBA00022679"/>
    </source>
</evidence>
<sequence>MGSQIDRSSGDGISPLTAVAQQLHLSPTLQINEASRLRAEKGQSVVRLGFGEATFPIQKDVLAAHREASKATSYLPVAGLMSLRQSIAAFQSHRLGTPVKAEQVVVAPGSKPLLFALFDILEGDVLLPRPSWVSYEPQVLHAGKKLFWVETDPVDRHTITAAALEKTYSQAITDGAHPRIMLINSPSNPTGRVFSEENLEIINTFCTTHNITLISDEIYSDIVFDASLTSAPSPCYGDWFSVGHKIMTGGMSKTYSAGGWRVGFMIVQDTEFGATVQKALLAYASECWSAASTPAQEAATVAFAPTPVMDLYRSQVAKLHKQCAMGLCKGLVDCGLDVAEPQGAFYVYPSFQPYAAQLKALGITTSLQLSHWLISECGVAALPGSAFGEIDDDKQVPGGTFRLRMATSYLYFHDEAERYGTGYDLLATASNKAHPISLPLLDEAIKSLHAAVDRLKAVKV</sequence>
<evidence type="ECO:0000256" key="1">
    <source>
        <dbReference type="ARBA" id="ARBA00001933"/>
    </source>
</evidence>
<keyword evidence="5" id="KW-0663">Pyridoxal phosphate</keyword>
<dbReference type="InterPro" id="IPR050596">
    <property type="entry name" value="AspAT/PAT-like"/>
</dbReference>
<dbReference type="InterPro" id="IPR015421">
    <property type="entry name" value="PyrdxlP-dep_Trfase_major"/>
</dbReference>
<dbReference type="PROSITE" id="PS00105">
    <property type="entry name" value="AA_TRANSFER_CLASS_1"/>
    <property type="match status" value="1"/>
</dbReference>
<gene>
    <name evidence="7" type="ORF">Sste5346_003926</name>
</gene>
<comment type="cofactor">
    <cofactor evidence="1">
        <name>pyridoxal 5'-phosphate</name>
        <dbReference type="ChEBI" id="CHEBI:597326"/>
    </cofactor>
</comment>
<evidence type="ECO:0000313" key="7">
    <source>
        <dbReference type="EMBL" id="KAL1897620.1"/>
    </source>
</evidence>
<organism evidence="7 8">
    <name type="scientific">Sporothrix stenoceras</name>
    <dbReference type="NCBI Taxonomy" id="5173"/>
    <lineage>
        <taxon>Eukaryota</taxon>
        <taxon>Fungi</taxon>
        <taxon>Dikarya</taxon>
        <taxon>Ascomycota</taxon>
        <taxon>Pezizomycotina</taxon>
        <taxon>Sordariomycetes</taxon>
        <taxon>Sordariomycetidae</taxon>
        <taxon>Ophiostomatales</taxon>
        <taxon>Ophiostomataceae</taxon>
        <taxon>Sporothrix</taxon>
    </lineage>
</organism>
<dbReference type="Gene3D" id="3.90.1150.10">
    <property type="entry name" value="Aspartate Aminotransferase, domain 1"/>
    <property type="match status" value="1"/>
</dbReference>
<dbReference type="InterPro" id="IPR004838">
    <property type="entry name" value="NHTrfase_class1_PyrdxlP-BS"/>
</dbReference>
<keyword evidence="3" id="KW-0032">Aminotransferase</keyword>
<reference evidence="7 8" key="1">
    <citation type="journal article" date="2024" name="IMA Fungus">
        <title>IMA Genome - F19 : A genome assembly and annotation guide to empower mycologists, including annotated draft genome sequences of Ceratocystis pirilliformis, Diaporthe australafricana, Fusarium ophioides, Paecilomyces lecythidis, and Sporothrix stenoceras.</title>
        <authorList>
            <person name="Aylward J."/>
            <person name="Wilson A.M."/>
            <person name="Visagie C.M."/>
            <person name="Spraker J."/>
            <person name="Barnes I."/>
            <person name="Buitendag C."/>
            <person name="Ceriani C."/>
            <person name="Del Mar Angel L."/>
            <person name="du Plessis D."/>
            <person name="Fuchs T."/>
            <person name="Gasser K."/>
            <person name="Kramer D."/>
            <person name="Li W."/>
            <person name="Munsamy K."/>
            <person name="Piso A."/>
            <person name="Price J.L."/>
            <person name="Sonnekus B."/>
            <person name="Thomas C."/>
            <person name="van der Nest A."/>
            <person name="van Dijk A."/>
            <person name="van Heerden A."/>
            <person name="van Vuuren N."/>
            <person name="Yilmaz N."/>
            <person name="Duong T.A."/>
            <person name="van der Merwe N.A."/>
            <person name="Wingfield M.J."/>
            <person name="Wingfield B.D."/>
        </authorList>
    </citation>
    <scope>NUCLEOTIDE SEQUENCE [LARGE SCALE GENOMIC DNA]</scope>
    <source>
        <strain evidence="7 8">CMW 5346</strain>
    </source>
</reference>
<dbReference type="PANTHER" id="PTHR46383:SF1">
    <property type="entry name" value="ASPARTATE AMINOTRANSFERASE"/>
    <property type="match status" value="1"/>
</dbReference>
<keyword evidence="8" id="KW-1185">Reference proteome</keyword>
<evidence type="ECO:0000313" key="8">
    <source>
        <dbReference type="Proteomes" id="UP001583186"/>
    </source>
</evidence>
<dbReference type="Pfam" id="PF00155">
    <property type="entry name" value="Aminotran_1_2"/>
    <property type="match status" value="1"/>
</dbReference>
<dbReference type="SUPFAM" id="SSF53383">
    <property type="entry name" value="PLP-dependent transferases"/>
    <property type="match status" value="1"/>
</dbReference>
<dbReference type="CDD" id="cd00609">
    <property type="entry name" value="AAT_like"/>
    <property type="match status" value="1"/>
</dbReference>
<keyword evidence="4" id="KW-0808">Transferase</keyword>
<evidence type="ECO:0000256" key="5">
    <source>
        <dbReference type="ARBA" id="ARBA00022898"/>
    </source>
</evidence>
<dbReference type="InterPro" id="IPR004839">
    <property type="entry name" value="Aminotransferase_I/II_large"/>
</dbReference>
<dbReference type="InterPro" id="IPR015424">
    <property type="entry name" value="PyrdxlP-dep_Trfase"/>
</dbReference>
<dbReference type="EMBL" id="JAWCUI010000018">
    <property type="protein sequence ID" value="KAL1897620.1"/>
    <property type="molecule type" value="Genomic_DNA"/>
</dbReference>
<protein>
    <recommendedName>
        <fullName evidence="6">Aminotransferase class I/classII large domain-containing protein</fullName>
    </recommendedName>
</protein>